<organism evidence="12 13">
    <name type="scientific">Phytophthora fragariaefolia</name>
    <dbReference type="NCBI Taxonomy" id="1490495"/>
    <lineage>
        <taxon>Eukaryota</taxon>
        <taxon>Sar</taxon>
        <taxon>Stramenopiles</taxon>
        <taxon>Oomycota</taxon>
        <taxon>Peronosporomycetes</taxon>
        <taxon>Peronosporales</taxon>
        <taxon>Peronosporaceae</taxon>
        <taxon>Phytophthora</taxon>
    </lineage>
</organism>
<dbReference type="EMBL" id="BSXT01001185">
    <property type="protein sequence ID" value="GMF39760.1"/>
    <property type="molecule type" value="Genomic_DNA"/>
</dbReference>
<dbReference type="PROSITE" id="PS50011">
    <property type="entry name" value="PROTEIN_KINASE_DOM"/>
    <property type="match status" value="1"/>
</dbReference>
<dbReference type="PANTHER" id="PTHR44899:SF3">
    <property type="entry name" value="SERINE_THREONINE-PROTEIN KINASE NEK1"/>
    <property type="match status" value="1"/>
</dbReference>
<dbReference type="Pfam" id="PF00069">
    <property type="entry name" value="Pkinase"/>
    <property type="match status" value="1"/>
</dbReference>
<evidence type="ECO:0000256" key="7">
    <source>
        <dbReference type="ARBA" id="ARBA00047899"/>
    </source>
</evidence>
<feature type="domain" description="Protein kinase" evidence="11">
    <location>
        <begin position="49"/>
        <end position="336"/>
    </location>
</feature>
<feature type="region of interest" description="Disordered" evidence="9">
    <location>
        <begin position="557"/>
        <end position="663"/>
    </location>
</feature>
<evidence type="ECO:0000256" key="3">
    <source>
        <dbReference type="ARBA" id="ARBA00022679"/>
    </source>
</evidence>
<dbReference type="InterPro" id="IPR008271">
    <property type="entry name" value="Ser/Thr_kinase_AS"/>
</dbReference>
<keyword evidence="10" id="KW-0472">Membrane</keyword>
<dbReference type="Gene3D" id="3.30.200.20">
    <property type="entry name" value="Phosphorylase Kinase, domain 1"/>
    <property type="match status" value="1"/>
</dbReference>
<accession>A0A9W7CSE9</accession>
<evidence type="ECO:0000259" key="11">
    <source>
        <dbReference type="PROSITE" id="PS50011"/>
    </source>
</evidence>
<feature type="region of interest" description="Disordered" evidence="9">
    <location>
        <begin position="389"/>
        <end position="466"/>
    </location>
</feature>
<keyword evidence="10" id="KW-0812">Transmembrane</keyword>
<dbReference type="AlphaFoldDB" id="A0A9W7CSE9"/>
<dbReference type="Proteomes" id="UP001165121">
    <property type="component" value="Unassembled WGS sequence"/>
</dbReference>
<feature type="compositionally biased region" description="Basic and acidic residues" evidence="9">
    <location>
        <begin position="627"/>
        <end position="643"/>
    </location>
</feature>
<dbReference type="InterPro" id="IPR000719">
    <property type="entry name" value="Prot_kinase_dom"/>
</dbReference>
<name>A0A9W7CSE9_9STRA</name>
<dbReference type="SUPFAM" id="SSF56112">
    <property type="entry name" value="Protein kinase-like (PK-like)"/>
    <property type="match status" value="1"/>
</dbReference>
<keyword evidence="6" id="KW-0067">ATP-binding</keyword>
<dbReference type="FunFam" id="1.10.510.10:FF:001127">
    <property type="entry name" value="NEK protein kinase"/>
    <property type="match status" value="1"/>
</dbReference>
<feature type="compositionally biased region" description="Polar residues" evidence="9">
    <location>
        <begin position="394"/>
        <end position="410"/>
    </location>
</feature>
<evidence type="ECO:0000256" key="9">
    <source>
        <dbReference type="SAM" id="MobiDB-lite"/>
    </source>
</evidence>
<dbReference type="GO" id="GO:0004674">
    <property type="term" value="F:protein serine/threonine kinase activity"/>
    <property type="evidence" value="ECO:0007669"/>
    <property type="project" value="UniProtKB-KW"/>
</dbReference>
<gene>
    <name evidence="12" type="ORF">Pfra01_001193900</name>
</gene>
<dbReference type="InterPro" id="IPR011009">
    <property type="entry name" value="Kinase-like_dom_sf"/>
</dbReference>
<dbReference type="InterPro" id="IPR051131">
    <property type="entry name" value="NEK_Ser/Thr_kinase_NIMA"/>
</dbReference>
<comment type="catalytic activity">
    <reaction evidence="7">
        <text>L-threonyl-[protein] + ATP = O-phospho-L-threonyl-[protein] + ADP + H(+)</text>
        <dbReference type="Rhea" id="RHEA:46608"/>
        <dbReference type="Rhea" id="RHEA-COMP:11060"/>
        <dbReference type="Rhea" id="RHEA-COMP:11605"/>
        <dbReference type="ChEBI" id="CHEBI:15378"/>
        <dbReference type="ChEBI" id="CHEBI:30013"/>
        <dbReference type="ChEBI" id="CHEBI:30616"/>
        <dbReference type="ChEBI" id="CHEBI:61977"/>
        <dbReference type="ChEBI" id="CHEBI:456216"/>
        <dbReference type="EC" id="2.7.11.1"/>
    </reaction>
</comment>
<keyword evidence="5" id="KW-0418">Kinase</keyword>
<proteinExistence type="predicted"/>
<dbReference type="Gene3D" id="1.10.510.10">
    <property type="entry name" value="Transferase(Phosphotransferase) domain 1"/>
    <property type="match status" value="1"/>
</dbReference>
<dbReference type="PROSITE" id="PS00108">
    <property type="entry name" value="PROTEIN_KINASE_ST"/>
    <property type="match status" value="1"/>
</dbReference>
<dbReference type="PANTHER" id="PTHR44899">
    <property type="entry name" value="CAMK FAMILY PROTEIN KINASE"/>
    <property type="match status" value="1"/>
</dbReference>
<dbReference type="SMART" id="SM00220">
    <property type="entry name" value="S_TKc"/>
    <property type="match status" value="1"/>
</dbReference>
<evidence type="ECO:0000313" key="12">
    <source>
        <dbReference type="EMBL" id="GMF39760.1"/>
    </source>
</evidence>
<keyword evidence="2" id="KW-0723">Serine/threonine-protein kinase</keyword>
<comment type="catalytic activity">
    <reaction evidence="8">
        <text>L-seryl-[protein] + ATP = O-phospho-L-seryl-[protein] + ADP + H(+)</text>
        <dbReference type="Rhea" id="RHEA:17989"/>
        <dbReference type="Rhea" id="RHEA-COMP:9863"/>
        <dbReference type="Rhea" id="RHEA-COMP:11604"/>
        <dbReference type="ChEBI" id="CHEBI:15378"/>
        <dbReference type="ChEBI" id="CHEBI:29999"/>
        <dbReference type="ChEBI" id="CHEBI:30616"/>
        <dbReference type="ChEBI" id="CHEBI:83421"/>
        <dbReference type="ChEBI" id="CHEBI:456216"/>
        <dbReference type="EC" id="2.7.11.1"/>
    </reaction>
</comment>
<feature type="compositionally biased region" description="Polar residues" evidence="9">
    <location>
        <begin position="612"/>
        <end position="625"/>
    </location>
</feature>
<keyword evidence="4" id="KW-0547">Nucleotide-binding</keyword>
<dbReference type="EC" id="2.7.11.1" evidence="1"/>
<protein>
    <recommendedName>
        <fullName evidence="1">non-specific serine/threonine protein kinase</fullName>
        <ecNumber evidence="1">2.7.11.1</ecNumber>
    </recommendedName>
</protein>
<keyword evidence="3" id="KW-0808">Transferase</keyword>
<dbReference type="OrthoDB" id="248923at2759"/>
<evidence type="ECO:0000256" key="2">
    <source>
        <dbReference type="ARBA" id="ARBA00022527"/>
    </source>
</evidence>
<evidence type="ECO:0000256" key="10">
    <source>
        <dbReference type="SAM" id="Phobius"/>
    </source>
</evidence>
<keyword evidence="13" id="KW-1185">Reference proteome</keyword>
<evidence type="ECO:0000256" key="8">
    <source>
        <dbReference type="ARBA" id="ARBA00048679"/>
    </source>
</evidence>
<dbReference type="CDD" id="cd08215">
    <property type="entry name" value="STKc_Nek"/>
    <property type="match status" value="1"/>
</dbReference>
<feature type="region of interest" description="Disordered" evidence="9">
    <location>
        <begin position="511"/>
        <end position="533"/>
    </location>
</feature>
<reference evidence="12" key="1">
    <citation type="submission" date="2023-04" db="EMBL/GenBank/DDBJ databases">
        <title>Phytophthora fragariaefolia NBRC 109709.</title>
        <authorList>
            <person name="Ichikawa N."/>
            <person name="Sato H."/>
            <person name="Tonouchi N."/>
        </authorList>
    </citation>
    <scope>NUCLEOTIDE SEQUENCE</scope>
    <source>
        <strain evidence="12">NBRC 109709</strain>
    </source>
</reference>
<keyword evidence="10" id="KW-1133">Transmembrane helix</keyword>
<evidence type="ECO:0000313" key="13">
    <source>
        <dbReference type="Proteomes" id="UP001165121"/>
    </source>
</evidence>
<sequence length="855" mass="94608">MKDNRIAIIDMRCYTYRIEDESLFLLFFGVISLLSVTSSTISRDLMEKYVKVRKIGQGSFGCAYLATRKTAASEPNADSSEQPHKQQFVIKEVVLDPRDQANAQREARLLAALDHPNIIACKESFLLKTPTVNAALLGRYQQRPTILCIVTEFADGGDLSHELERRSSRHAYFEPDELLGLFVQVCLALKHLHDRKILHRDIKPANVFLTKSGVVKLGDLGVATVLSHTLACAQTSIGTPYYTAPEICLGKRYNAKADIWSLGCVLFEMVSFKHAFEGRSQRQLFDNIVRGMTPQLGSCGSLSNIKRELQGLVSDMLQKEPRVRPSVNQLIRRPLVLARIQSFLSARALASELNHTVLHGEHVFRKKVPLDEKVVPIAPQVQHIRRAEPVARTPSINSAIKPSPRQQNLRKTPPSRIRNGKARVGSQLGASRKARGLPNGALKRSRPIQKRAQPDRGPTRVSVVGDLYRPKQRVVPPRTKAKDPLSSMQVKAKLRAPTKASEAAAAAVVALPDPPTPSGVLKPEDTNQLKGKGSIGISDRAAAFNAKWAVQREQLVKNLTPPPPSTMVTKENHAARRYPKPVVLGVHGKAPKSTRQLPPPPAPVGIRRQQAKPKTSSSAPKTQGSVVRDKQPSIREHRLEFQRKKQAGHLNAGGTPCTTKASPLDDPIILVQQLPDFKTPPPPPSSVREADHQAVMMPPPALMTLTSSLPEFVDKNTELASDLTHNEEETHEQTSFPQMANLEFERMVLQLKSVVESDMTSSDSDEDEHSVEMFDPNVPPPPYSPPTATPVPNVSLEVLDISVLEEPTFRLALQKRLQLHELNPTEQVTSVSQLVVDPPQQAVLNWMHTYISSLF</sequence>
<feature type="transmembrane region" description="Helical" evidence="10">
    <location>
        <begin position="21"/>
        <end position="41"/>
    </location>
</feature>
<evidence type="ECO:0000256" key="5">
    <source>
        <dbReference type="ARBA" id="ARBA00022777"/>
    </source>
</evidence>
<evidence type="ECO:0000256" key="4">
    <source>
        <dbReference type="ARBA" id="ARBA00022741"/>
    </source>
</evidence>
<evidence type="ECO:0000256" key="1">
    <source>
        <dbReference type="ARBA" id="ARBA00012513"/>
    </source>
</evidence>
<dbReference type="GO" id="GO:0005524">
    <property type="term" value="F:ATP binding"/>
    <property type="evidence" value="ECO:0007669"/>
    <property type="project" value="UniProtKB-KW"/>
</dbReference>
<evidence type="ECO:0000256" key="6">
    <source>
        <dbReference type="ARBA" id="ARBA00022840"/>
    </source>
</evidence>
<comment type="caution">
    <text evidence="12">The sequence shown here is derived from an EMBL/GenBank/DDBJ whole genome shotgun (WGS) entry which is preliminary data.</text>
</comment>